<gene>
    <name evidence="1" type="ORF">FB381_3228</name>
</gene>
<reference evidence="1 2" key="1">
    <citation type="submission" date="2019-06" db="EMBL/GenBank/DDBJ databases">
        <title>Sequencing the genomes of 1000 actinobacteria strains.</title>
        <authorList>
            <person name="Klenk H.-P."/>
        </authorList>
    </citation>
    <scope>NUCLEOTIDE SEQUENCE [LARGE SCALE GENOMIC DNA]</scope>
    <source>
        <strain evidence="1 2">DSM 25218</strain>
    </source>
</reference>
<name>A0A543A9N1_9ACTN</name>
<comment type="caution">
    <text evidence="1">The sequence shown here is derived from an EMBL/GenBank/DDBJ whole genome shotgun (WGS) entry which is preliminary data.</text>
</comment>
<evidence type="ECO:0000313" key="1">
    <source>
        <dbReference type="EMBL" id="TQL69323.1"/>
    </source>
</evidence>
<evidence type="ECO:0000313" key="2">
    <source>
        <dbReference type="Proteomes" id="UP000320209"/>
    </source>
</evidence>
<dbReference type="Proteomes" id="UP000320209">
    <property type="component" value="Unassembled WGS sequence"/>
</dbReference>
<protein>
    <submittedName>
        <fullName evidence="1">Uncharacterized protein</fullName>
    </submittedName>
</protein>
<keyword evidence="2" id="KW-1185">Reference proteome</keyword>
<dbReference type="OrthoDB" id="4163377at2"/>
<accession>A0A543A9N1</accession>
<organism evidence="1 2">
    <name type="scientific">Nocardioides albertanoniae</name>
    <dbReference type="NCBI Taxonomy" id="1175486"/>
    <lineage>
        <taxon>Bacteria</taxon>
        <taxon>Bacillati</taxon>
        <taxon>Actinomycetota</taxon>
        <taxon>Actinomycetes</taxon>
        <taxon>Propionibacteriales</taxon>
        <taxon>Nocardioidaceae</taxon>
        <taxon>Nocardioides</taxon>
    </lineage>
</organism>
<proteinExistence type="predicted"/>
<sequence>MTTALVLIIVALALAALVVVGRRSRRDQAGSSGARAFARKQFRISWPPGYAHRVPLRTESNSSGTYVVEKFPSRSSALDVLRGCDVRDERVYLIGETPEGNIGRDLVWIFEEQNGSFIEIAERTPLPEPVYSQTDCAHCGYTVLPMGDPGLSVDGPMTASYLLVSSDVERAGQGFECEQCGALGCMHCYLRTSDDVEATPDRRCWLCQGHMLPFVE</sequence>
<dbReference type="RefSeq" id="WP_141781212.1">
    <property type="nucleotide sequence ID" value="NZ_VFOV01000001.1"/>
</dbReference>
<dbReference type="AlphaFoldDB" id="A0A543A9N1"/>
<dbReference type="EMBL" id="VFOV01000001">
    <property type="protein sequence ID" value="TQL69323.1"/>
    <property type="molecule type" value="Genomic_DNA"/>
</dbReference>